<evidence type="ECO:0000256" key="3">
    <source>
        <dbReference type="ARBA" id="ARBA00022989"/>
    </source>
</evidence>
<proteinExistence type="predicted"/>
<dbReference type="PROSITE" id="PS50262">
    <property type="entry name" value="G_PROTEIN_RECEP_F1_2"/>
    <property type="match status" value="1"/>
</dbReference>
<keyword evidence="8" id="KW-1185">Reference proteome</keyword>
<evidence type="ECO:0000256" key="4">
    <source>
        <dbReference type="ARBA" id="ARBA00023136"/>
    </source>
</evidence>
<dbReference type="InterPro" id="IPR000276">
    <property type="entry name" value="GPCR_Rhodpsn"/>
</dbReference>
<feature type="domain" description="G-protein coupled receptors family 1 profile" evidence="6">
    <location>
        <begin position="78"/>
        <end position="337"/>
    </location>
</feature>
<evidence type="ECO:0000313" key="8">
    <source>
        <dbReference type="Proteomes" id="UP000683360"/>
    </source>
</evidence>
<comment type="subcellular location">
    <subcellularLocation>
        <location evidence="1">Membrane</location>
    </subcellularLocation>
</comment>
<keyword evidence="2 5" id="KW-0812">Transmembrane</keyword>
<dbReference type="GO" id="GO:0004930">
    <property type="term" value="F:G protein-coupled receptor activity"/>
    <property type="evidence" value="ECO:0007669"/>
    <property type="project" value="InterPro"/>
</dbReference>
<evidence type="ECO:0000256" key="2">
    <source>
        <dbReference type="ARBA" id="ARBA00022692"/>
    </source>
</evidence>
<feature type="transmembrane region" description="Helical" evidence="5">
    <location>
        <begin position="241"/>
        <end position="260"/>
    </location>
</feature>
<keyword evidence="3 5" id="KW-1133">Transmembrane helix</keyword>
<dbReference type="OrthoDB" id="10011262at2759"/>
<feature type="transmembrane region" description="Helical" evidence="5">
    <location>
        <begin position="325"/>
        <end position="345"/>
    </location>
</feature>
<keyword evidence="4 5" id="KW-0472">Membrane</keyword>
<evidence type="ECO:0000256" key="1">
    <source>
        <dbReference type="ARBA" id="ARBA00004370"/>
    </source>
</evidence>
<evidence type="ECO:0000259" key="6">
    <source>
        <dbReference type="PROSITE" id="PS50262"/>
    </source>
</evidence>
<dbReference type="InterPro" id="IPR052954">
    <property type="entry name" value="GPCR-Ligand_Int"/>
</dbReference>
<dbReference type="PANTHER" id="PTHR46641">
    <property type="entry name" value="FMRFAMIDE RECEPTOR-RELATED"/>
    <property type="match status" value="1"/>
</dbReference>
<dbReference type="Pfam" id="PF00001">
    <property type="entry name" value="7tm_1"/>
    <property type="match status" value="1"/>
</dbReference>
<dbReference type="PRINTS" id="PR00237">
    <property type="entry name" value="GPCRRHODOPSN"/>
</dbReference>
<feature type="transmembrane region" description="Helical" evidence="5">
    <location>
        <begin position="182"/>
        <end position="202"/>
    </location>
</feature>
<dbReference type="GO" id="GO:0016020">
    <property type="term" value="C:membrane"/>
    <property type="evidence" value="ECO:0007669"/>
    <property type="project" value="UniProtKB-SubCell"/>
</dbReference>
<gene>
    <name evidence="7" type="ORF">MEDL_44343</name>
</gene>
<dbReference type="CDD" id="cd14978">
    <property type="entry name" value="7tmA_FMRFamide_R-like"/>
    <property type="match status" value="1"/>
</dbReference>
<dbReference type="EMBL" id="CAJPWZ010002149">
    <property type="protein sequence ID" value="CAG2231645.1"/>
    <property type="molecule type" value="Genomic_DNA"/>
</dbReference>
<feature type="transmembrane region" description="Helical" evidence="5">
    <location>
        <begin position="61"/>
        <end position="86"/>
    </location>
</feature>
<name>A0A8S3TD44_MYTED</name>
<comment type="caution">
    <text evidence="7">The sequence shown here is derived from an EMBL/GenBank/DDBJ whole genome shotgun (WGS) entry which is preliminary data.</text>
</comment>
<reference evidence="7" key="1">
    <citation type="submission" date="2021-03" db="EMBL/GenBank/DDBJ databases">
        <authorList>
            <person name="Bekaert M."/>
        </authorList>
    </citation>
    <scope>NUCLEOTIDE SEQUENCE</scope>
</reference>
<evidence type="ECO:0000256" key="5">
    <source>
        <dbReference type="SAM" id="Phobius"/>
    </source>
</evidence>
<dbReference type="InterPro" id="IPR017452">
    <property type="entry name" value="GPCR_Rhodpsn_7TM"/>
</dbReference>
<dbReference type="PANTHER" id="PTHR46641:SF2">
    <property type="entry name" value="FMRFAMIDE RECEPTOR"/>
    <property type="match status" value="1"/>
</dbReference>
<dbReference type="Proteomes" id="UP000683360">
    <property type="component" value="Unassembled WGS sequence"/>
</dbReference>
<protein>
    <recommendedName>
        <fullName evidence="6">G-protein coupled receptors family 1 profile domain-containing protein</fullName>
    </recommendedName>
</protein>
<sequence>MYVWLEIKQFITFDGILNPKATPAIKEIMQLSVSENNVTNCLPLGKAPDLKYKEFYETSQFITGLILYPTICIPGILANMITLIVLSKKNMLTSTNAFLSALAVSDSVKLLNDIIYFSVTLLSKTHKAEANKAFGYIYPYAHFIFNMSACISSWLTVAVAAERYIMVCHPVRARLICSRSRAITTSALIYFVMTCVAIPSAMRYKTILVVDQDTNTTQYFVEITALWQNETFASAYNWVQNFLRCNIPLLILITLNTCIINSIRKSRANKRNSARHRVTIMMVVVMVTFILCITPDAIMTTFFGYGYHEEEDFLVKGIREYSDTLLALNAAVNFVIYCLFSRTFVKNFEALFCAHLKRKKLNSRKKLTDAFRSLQQCTDQNEAVLFDFCYKYYPLKVILQKSVRTKIKNKRTNIYDTTKEYVRLC</sequence>
<feature type="transmembrane region" description="Helical" evidence="5">
    <location>
        <begin position="137"/>
        <end position="161"/>
    </location>
</feature>
<dbReference type="SUPFAM" id="SSF81321">
    <property type="entry name" value="Family A G protein-coupled receptor-like"/>
    <property type="match status" value="1"/>
</dbReference>
<accession>A0A8S3TD44</accession>
<dbReference type="AlphaFoldDB" id="A0A8S3TD44"/>
<evidence type="ECO:0000313" key="7">
    <source>
        <dbReference type="EMBL" id="CAG2231645.1"/>
    </source>
</evidence>
<feature type="transmembrane region" description="Helical" evidence="5">
    <location>
        <begin position="280"/>
        <end position="305"/>
    </location>
</feature>
<dbReference type="Gene3D" id="1.20.1070.10">
    <property type="entry name" value="Rhodopsin 7-helix transmembrane proteins"/>
    <property type="match status" value="1"/>
</dbReference>
<organism evidence="7 8">
    <name type="scientific">Mytilus edulis</name>
    <name type="common">Blue mussel</name>
    <dbReference type="NCBI Taxonomy" id="6550"/>
    <lineage>
        <taxon>Eukaryota</taxon>
        <taxon>Metazoa</taxon>
        <taxon>Spiralia</taxon>
        <taxon>Lophotrochozoa</taxon>
        <taxon>Mollusca</taxon>
        <taxon>Bivalvia</taxon>
        <taxon>Autobranchia</taxon>
        <taxon>Pteriomorphia</taxon>
        <taxon>Mytilida</taxon>
        <taxon>Mytiloidea</taxon>
        <taxon>Mytilidae</taxon>
        <taxon>Mytilinae</taxon>
        <taxon>Mytilus</taxon>
    </lineage>
</organism>